<comment type="caution">
    <text evidence="2">The sequence shown here is derived from an EMBL/GenBank/DDBJ whole genome shotgun (WGS) entry which is preliminary data.</text>
</comment>
<accession>A0AAW0B8H5</accession>
<evidence type="ECO:0000313" key="3">
    <source>
        <dbReference type="Proteomes" id="UP001383192"/>
    </source>
</evidence>
<sequence>MNGESYDAESARTVQLEGVAIKSLKDVREPSLDPRVDIITPPSAEDLLDQLVHHKESVEKEGESSGTSDEQEPIYIEFEPGDQRNPMNFSPTKKWMITALACYFTLLSGTPSPSPLTPNTQHSTLNTQHQQPEQQEPTTWVSQA</sequence>
<feature type="compositionally biased region" description="Low complexity" evidence="1">
    <location>
        <begin position="127"/>
        <end position="144"/>
    </location>
</feature>
<reference evidence="2 3" key="1">
    <citation type="submission" date="2024-01" db="EMBL/GenBank/DDBJ databases">
        <title>A draft genome for a cacao thread blight-causing isolate of Paramarasmius palmivorus.</title>
        <authorList>
            <person name="Baruah I.K."/>
            <person name="Bukari Y."/>
            <person name="Amoako-Attah I."/>
            <person name="Meinhardt L.W."/>
            <person name="Bailey B.A."/>
            <person name="Cohen S.P."/>
        </authorList>
    </citation>
    <scope>NUCLEOTIDE SEQUENCE [LARGE SCALE GENOMIC DNA]</scope>
    <source>
        <strain evidence="2 3">GH-12</strain>
    </source>
</reference>
<dbReference type="EMBL" id="JAYKXP010000172">
    <property type="protein sequence ID" value="KAK7021339.1"/>
    <property type="molecule type" value="Genomic_DNA"/>
</dbReference>
<dbReference type="Proteomes" id="UP001383192">
    <property type="component" value="Unassembled WGS sequence"/>
</dbReference>
<dbReference type="AlphaFoldDB" id="A0AAW0B8H5"/>
<evidence type="ECO:0000256" key="1">
    <source>
        <dbReference type="SAM" id="MobiDB-lite"/>
    </source>
</evidence>
<keyword evidence="3" id="KW-1185">Reference proteome</keyword>
<gene>
    <name evidence="2" type="ORF">VNI00_017441</name>
</gene>
<evidence type="ECO:0000313" key="2">
    <source>
        <dbReference type="EMBL" id="KAK7021339.1"/>
    </source>
</evidence>
<feature type="compositionally biased region" description="Basic and acidic residues" evidence="1">
    <location>
        <begin position="51"/>
        <end position="63"/>
    </location>
</feature>
<protein>
    <submittedName>
        <fullName evidence="2">Uncharacterized protein</fullName>
    </submittedName>
</protein>
<organism evidence="2 3">
    <name type="scientific">Paramarasmius palmivorus</name>
    <dbReference type="NCBI Taxonomy" id="297713"/>
    <lineage>
        <taxon>Eukaryota</taxon>
        <taxon>Fungi</taxon>
        <taxon>Dikarya</taxon>
        <taxon>Basidiomycota</taxon>
        <taxon>Agaricomycotina</taxon>
        <taxon>Agaricomycetes</taxon>
        <taxon>Agaricomycetidae</taxon>
        <taxon>Agaricales</taxon>
        <taxon>Marasmiineae</taxon>
        <taxon>Marasmiaceae</taxon>
        <taxon>Paramarasmius</taxon>
    </lineage>
</organism>
<feature type="region of interest" description="Disordered" evidence="1">
    <location>
        <begin position="108"/>
        <end position="144"/>
    </location>
</feature>
<name>A0AAW0B8H5_9AGAR</name>
<proteinExistence type="predicted"/>
<feature type="region of interest" description="Disordered" evidence="1">
    <location>
        <begin position="50"/>
        <end position="89"/>
    </location>
</feature>